<evidence type="ECO:0000256" key="6">
    <source>
        <dbReference type="SAM" id="Coils"/>
    </source>
</evidence>
<keyword evidence="6" id="KW-0175">Coiled coil</keyword>
<keyword evidence="5" id="KW-0067">ATP-binding</keyword>
<evidence type="ECO:0000313" key="10">
    <source>
        <dbReference type="EMBL" id="EIJ89044.1"/>
    </source>
</evidence>
<dbReference type="Pfam" id="PF13087">
    <property type="entry name" value="AAA_12"/>
    <property type="match status" value="1"/>
</dbReference>
<keyword evidence="7" id="KW-1133">Transmembrane helix</keyword>
<dbReference type="PANTHER" id="PTHR10887:SF495">
    <property type="entry name" value="HELICASE SENATAXIN ISOFORM X1-RELATED"/>
    <property type="match status" value="1"/>
</dbReference>
<dbReference type="HOGENOM" id="CLU_257046_0_0_1"/>
<evidence type="ECO:0000256" key="5">
    <source>
        <dbReference type="ARBA" id="ARBA00022840"/>
    </source>
</evidence>
<dbReference type="PANTHER" id="PTHR10887">
    <property type="entry name" value="DNA2/NAM7 HELICASE FAMILY"/>
    <property type="match status" value="1"/>
</dbReference>
<dbReference type="SUPFAM" id="SSF52540">
    <property type="entry name" value="P-loop containing nucleoside triphosphate hydrolases"/>
    <property type="match status" value="1"/>
</dbReference>
<dbReference type="InterPro" id="IPR041677">
    <property type="entry name" value="DNA2/NAM7_AAA_11"/>
</dbReference>
<gene>
    <name evidence="10" type="ORF">NEQG_00863</name>
</gene>
<dbReference type="FunFam" id="3.40.50.300:FF:000326">
    <property type="entry name" value="P-loop containing nucleoside triphosphate hydrolase"/>
    <property type="match status" value="1"/>
</dbReference>
<feature type="transmembrane region" description="Helical" evidence="7">
    <location>
        <begin position="27"/>
        <end position="46"/>
    </location>
</feature>
<evidence type="ECO:0000259" key="9">
    <source>
        <dbReference type="Pfam" id="PF13087"/>
    </source>
</evidence>
<evidence type="ECO:0008006" key="12">
    <source>
        <dbReference type="Google" id="ProtNLM"/>
    </source>
</evidence>
<evidence type="ECO:0000256" key="2">
    <source>
        <dbReference type="ARBA" id="ARBA00022741"/>
    </source>
</evidence>
<keyword evidence="7" id="KW-0812">Transmembrane</keyword>
<dbReference type="InterPro" id="IPR027417">
    <property type="entry name" value="P-loop_NTPase"/>
</dbReference>
<name>I3EIJ7_NEMP3</name>
<evidence type="ECO:0000256" key="4">
    <source>
        <dbReference type="ARBA" id="ARBA00022806"/>
    </source>
</evidence>
<sequence length="1229" mass="139659">MVTGGTFFYKIHEEILRDMSKYKERNFLKSLFIFVVLGGALVHPHYALLEAKINNNLSDDISIKFNIYKVLTAGEVTITGEVKRKNKLCLHLISRVLQELTRMPLDQFLAKNRQETSEIRLILLFTTWEMLELSIKLDIPKELKLLILRSGHGSRNRTIRKRIYTSVVRMHAGSGISLLELFKNGLLEYILARTEYEIGRVYTDQYKSMIRSLVIDTVDLINTYKLKTLNISTEETKSLKRPEYKNLTMAEIEDILLCSCSLWRDRLSIYSDCAISAFISLFFFRVTTKPFKNYSSKTAAVVSVLQDLSAVVSTRLDKLDKSMLKEKDRVIMDSLLNKKYSDQTEPAKIEILLELIKECSHFYACTGIMPGGITGLCGVIEKYINNYIVTRVDRESPINTFDSDRGDALSHENISEECDLLRMLYELVQMPITDSVLSQINYIVLHLDKIASDTIEIDFTWICKLDLRMASKTNLKMTFLKNLFDKYLILAHDSKTMIKSVVNDFQRIKKENNLKDDEAMKRLIKRAEKILEKKKEQVVEHTTKDIPAIPQTQDIITWQKPLQEVREKTQTNKEFILALLRNEPPIEYQSVKSTYSTFLDYFSTYSPLIIKEALASIESSITVESVSKKPIDGIVMGKHDDTRTTTLAILTRHKQSLLINDIVRVVNLNNTDENNYSTGIVMYEKEGQYEIMVCMKSLEKQGRCHKVSIQLLANITSTMREYDALIRLQKLAIRSSILDPCKFYKKDGSVTGMPKGVHAYNEKSHPDSILNMPGFKTSEINECPLISAFYSQLNKSQQAAVYNALLPKNSISLIQGPPGTGKTKTISGMIACFLLQKRRVLVCAPSNAAVDMLIESGSIWKRIPDCRWIRIGSAGGSRTAVERDGMPLPKEEKEDILSSPSLVQDISVQNTPTQHAIDPKDISIFGSIGAYDRRCENLGDYTRQDSKSELSRANLVFCTLSMAGSSSLREYFFDILIIDEACQATEPSTLIPLRALPSKLILVGDPMQLPPTIISQEKELTLTLFERLSSSIPPLLLDTQYRMNSMISKFASQQFYNDKLKNGVIVNSLLPFAFIDAEGVEKTDDKDIYNKKEITTILQFYGAAVKAYGTVGIISPYKGQVSRLKKYIRDIDIATVDGFQGQEKDCIIISTVRSKRIGFLSDIRRMNVALTRARYTLIIVGSMRLLQQDPTWQPLIKYVNENNFVYKVGEVLSILTSIKDQRDASSHSK</sequence>
<evidence type="ECO:0000313" key="11">
    <source>
        <dbReference type="Proteomes" id="UP000002872"/>
    </source>
</evidence>
<feature type="domain" description="DNA2/NAM7 helicase helicase" evidence="8">
    <location>
        <begin position="792"/>
        <end position="1016"/>
    </location>
</feature>
<feature type="coiled-coil region" evidence="6">
    <location>
        <begin position="517"/>
        <end position="544"/>
    </location>
</feature>
<dbReference type="FunCoup" id="I3EIJ7">
    <property type="interactions" value="333"/>
</dbReference>
<dbReference type="GO" id="GO:0016787">
    <property type="term" value="F:hydrolase activity"/>
    <property type="evidence" value="ECO:0007669"/>
    <property type="project" value="UniProtKB-KW"/>
</dbReference>
<dbReference type="InterPro" id="IPR047187">
    <property type="entry name" value="SF1_C_Upf1"/>
</dbReference>
<dbReference type="OMA" id="EIDFTWI"/>
<dbReference type="AlphaFoldDB" id="I3EIJ7"/>
<reference evidence="10" key="1">
    <citation type="submission" date="2011-01" db="EMBL/GenBank/DDBJ databases">
        <title>The Genome Sequence of Nematocida parisii strain ERTm3.</title>
        <authorList>
            <consortium name="The Broad Institute Genome Sequencing Platform"/>
            <consortium name="The Broad Institute Genome Sequencing Center for Infectious Disease"/>
            <person name="Cuomo C."/>
            <person name="Troemel E."/>
            <person name="Young S.K."/>
            <person name="Zeng Q."/>
            <person name="Gargeya S."/>
            <person name="Fitzgerald M."/>
            <person name="Haas B."/>
            <person name="Abouelleil A."/>
            <person name="Alvarado L."/>
            <person name="Arachchi H.M."/>
            <person name="Berlin A."/>
            <person name="Chapman S.B."/>
            <person name="Gearin G."/>
            <person name="Goldberg J."/>
            <person name="Griggs A."/>
            <person name="Gujja S."/>
            <person name="Hansen M."/>
            <person name="Heiman D."/>
            <person name="Howarth C."/>
            <person name="Larimer J."/>
            <person name="Lui A."/>
            <person name="MacDonald P.J.P."/>
            <person name="McCowen C."/>
            <person name="Montmayeur A."/>
            <person name="Murphy C."/>
            <person name="Neiman D."/>
            <person name="Pearson M."/>
            <person name="Priest M."/>
            <person name="Roberts A."/>
            <person name="Saif S."/>
            <person name="Shea T."/>
            <person name="Sisk P."/>
            <person name="Stolte C."/>
            <person name="Sykes S."/>
            <person name="Wortman J."/>
            <person name="Nusbaum C."/>
            <person name="Birren B."/>
        </authorList>
    </citation>
    <scope>NUCLEOTIDE SEQUENCE</scope>
    <source>
        <strain evidence="10">ERTm3</strain>
    </source>
</reference>
<evidence type="ECO:0000256" key="3">
    <source>
        <dbReference type="ARBA" id="ARBA00022801"/>
    </source>
</evidence>
<dbReference type="CDD" id="cd18808">
    <property type="entry name" value="SF1_C_Upf1"/>
    <property type="match status" value="1"/>
</dbReference>
<keyword evidence="4" id="KW-0347">Helicase</keyword>
<protein>
    <recommendedName>
        <fullName evidence="12">Helicase ATP-binding domain-containing protein</fullName>
    </recommendedName>
</protein>
<keyword evidence="2" id="KW-0547">Nucleotide-binding</keyword>
<evidence type="ECO:0000259" key="8">
    <source>
        <dbReference type="Pfam" id="PF13086"/>
    </source>
</evidence>
<feature type="domain" description="DNA2/NAM7 helicase-like C-terminal" evidence="9">
    <location>
        <begin position="1022"/>
        <end position="1183"/>
    </location>
</feature>
<evidence type="ECO:0000256" key="1">
    <source>
        <dbReference type="ARBA" id="ARBA00007913"/>
    </source>
</evidence>
<dbReference type="GO" id="GO:0004386">
    <property type="term" value="F:helicase activity"/>
    <property type="evidence" value="ECO:0007669"/>
    <property type="project" value="UniProtKB-KW"/>
</dbReference>
<dbReference type="Pfam" id="PF13086">
    <property type="entry name" value="AAA_11"/>
    <property type="match status" value="1"/>
</dbReference>
<dbReference type="CDD" id="cd18042">
    <property type="entry name" value="DEXXQc_SETX"/>
    <property type="match status" value="1"/>
</dbReference>
<proteinExistence type="inferred from homology"/>
<keyword evidence="3" id="KW-0378">Hydrolase</keyword>
<keyword evidence="7" id="KW-0472">Membrane</keyword>
<dbReference type="Proteomes" id="UP000002872">
    <property type="component" value="Unassembled WGS sequence"/>
</dbReference>
<dbReference type="InParanoid" id="I3EIJ7"/>
<dbReference type="GO" id="GO:0005694">
    <property type="term" value="C:chromosome"/>
    <property type="evidence" value="ECO:0007669"/>
    <property type="project" value="UniProtKB-ARBA"/>
</dbReference>
<dbReference type="Gene3D" id="3.40.50.300">
    <property type="entry name" value="P-loop containing nucleotide triphosphate hydrolases"/>
    <property type="match status" value="2"/>
</dbReference>
<dbReference type="OrthoDB" id="6513042at2759"/>
<dbReference type="EMBL" id="GL870877">
    <property type="protein sequence ID" value="EIJ89044.1"/>
    <property type="molecule type" value="Genomic_DNA"/>
</dbReference>
<dbReference type="GO" id="GO:0005524">
    <property type="term" value="F:ATP binding"/>
    <property type="evidence" value="ECO:0007669"/>
    <property type="project" value="UniProtKB-KW"/>
</dbReference>
<evidence type="ECO:0000256" key="7">
    <source>
        <dbReference type="SAM" id="Phobius"/>
    </source>
</evidence>
<organism evidence="10 11">
    <name type="scientific">Nematocida parisii (strain ERTm3)</name>
    <name type="common">Nematode killer fungus</name>
    <dbReference type="NCBI Taxonomy" id="935791"/>
    <lineage>
        <taxon>Eukaryota</taxon>
        <taxon>Fungi</taxon>
        <taxon>Fungi incertae sedis</taxon>
        <taxon>Microsporidia</taxon>
        <taxon>Nematocida</taxon>
    </lineage>
</organism>
<comment type="similarity">
    <text evidence="1">Belongs to the DNA2/NAM7 helicase family.</text>
</comment>
<dbReference type="VEuPathDB" id="MicrosporidiaDB:NEQG_00863"/>
<accession>I3EIJ7</accession>
<keyword evidence="11" id="KW-1185">Reference proteome</keyword>
<dbReference type="STRING" id="935791.I3EIJ7"/>
<dbReference type="InterPro" id="IPR041679">
    <property type="entry name" value="DNA2/NAM7-like_C"/>
</dbReference>
<dbReference type="InterPro" id="IPR045055">
    <property type="entry name" value="DNA2/NAM7-like"/>
</dbReference>